<sequence length="90" mass="10148">MGENYLVIDRNLSVACGNRCVTLYFRLDELLSPEQKHQETHLCSCAKSRLGELGSPERDNDLVWANQPSLSESSPRFFSFATVSASPRRD</sequence>
<proteinExistence type="predicted"/>
<dbReference type="EMBL" id="CP039349">
    <property type="protein sequence ID" value="QCD93787.1"/>
    <property type="molecule type" value="Genomic_DNA"/>
</dbReference>
<dbReference type="AlphaFoldDB" id="A0A4D6LYM0"/>
<dbReference type="Proteomes" id="UP000501690">
    <property type="component" value="Linkage Group LG5"/>
</dbReference>
<name>A0A4D6LYM0_VIGUN</name>
<organism evidence="1 2">
    <name type="scientific">Vigna unguiculata</name>
    <name type="common">Cowpea</name>
    <dbReference type="NCBI Taxonomy" id="3917"/>
    <lineage>
        <taxon>Eukaryota</taxon>
        <taxon>Viridiplantae</taxon>
        <taxon>Streptophyta</taxon>
        <taxon>Embryophyta</taxon>
        <taxon>Tracheophyta</taxon>
        <taxon>Spermatophyta</taxon>
        <taxon>Magnoliopsida</taxon>
        <taxon>eudicotyledons</taxon>
        <taxon>Gunneridae</taxon>
        <taxon>Pentapetalae</taxon>
        <taxon>rosids</taxon>
        <taxon>fabids</taxon>
        <taxon>Fabales</taxon>
        <taxon>Fabaceae</taxon>
        <taxon>Papilionoideae</taxon>
        <taxon>50 kb inversion clade</taxon>
        <taxon>NPAAA clade</taxon>
        <taxon>indigoferoid/millettioid clade</taxon>
        <taxon>Phaseoleae</taxon>
        <taxon>Vigna</taxon>
    </lineage>
</organism>
<accession>A0A4D6LYM0</accession>
<reference evidence="1 2" key="1">
    <citation type="submission" date="2019-04" db="EMBL/GenBank/DDBJ databases">
        <title>An improved genome assembly and genetic linkage map for asparagus bean, Vigna unguiculata ssp. sesquipedialis.</title>
        <authorList>
            <person name="Xia Q."/>
            <person name="Zhang R."/>
            <person name="Dong Y."/>
        </authorList>
    </citation>
    <scope>NUCLEOTIDE SEQUENCE [LARGE SCALE GENOMIC DNA]</scope>
    <source>
        <tissue evidence="1">Leaf</tissue>
    </source>
</reference>
<keyword evidence="2" id="KW-1185">Reference proteome</keyword>
<evidence type="ECO:0000313" key="1">
    <source>
        <dbReference type="EMBL" id="QCD93787.1"/>
    </source>
</evidence>
<gene>
    <name evidence="1" type="ORF">DEO72_LG5g1863</name>
</gene>
<protein>
    <submittedName>
        <fullName evidence="1">Uncharacterized protein</fullName>
    </submittedName>
</protein>
<evidence type="ECO:0000313" key="2">
    <source>
        <dbReference type="Proteomes" id="UP000501690"/>
    </source>
</evidence>